<dbReference type="PROSITE" id="PS50020">
    <property type="entry name" value="WW_DOMAIN_2"/>
    <property type="match status" value="4"/>
</dbReference>
<evidence type="ECO:0000256" key="5">
    <source>
        <dbReference type="ARBA" id="ARBA00022786"/>
    </source>
</evidence>
<dbReference type="OrthoDB" id="423283at2759"/>
<dbReference type="FunFam" id="3.30.2160.10:FF:000003">
    <property type="entry name" value="E3 ubiquitin-protein ligase"/>
    <property type="match status" value="1"/>
</dbReference>
<feature type="region of interest" description="Disordered" evidence="7">
    <location>
        <begin position="77"/>
        <end position="103"/>
    </location>
</feature>
<evidence type="ECO:0000259" key="9">
    <source>
        <dbReference type="PROSITE" id="PS50237"/>
    </source>
</evidence>
<dbReference type="CDD" id="cd00078">
    <property type="entry name" value="HECTc"/>
    <property type="match status" value="1"/>
</dbReference>
<feature type="domain" description="WW" evidence="8">
    <location>
        <begin position="538"/>
        <end position="571"/>
    </location>
</feature>
<feature type="domain" description="WW" evidence="8">
    <location>
        <begin position="498"/>
        <end position="532"/>
    </location>
</feature>
<dbReference type="Pfam" id="PF00632">
    <property type="entry name" value="HECT"/>
    <property type="match status" value="1"/>
</dbReference>
<feature type="region of interest" description="Disordered" evidence="7">
    <location>
        <begin position="253"/>
        <end position="289"/>
    </location>
</feature>
<feature type="domain" description="HECT" evidence="9">
    <location>
        <begin position="632"/>
        <end position="919"/>
    </location>
</feature>
<feature type="compositionally biased region" description="Basic and acidic residues" evidence="7">
    <location>
        <begin position="253"/>
        <end position="279"/>
    </location>
</feature>
<organism evidence="10 11">
    <name type="scientific">Diploscapter pachys</name>
    <dbReference type="NCBI Taxonomy" id="2018661"/>
    <lineage>
        <taxon>Eukaryota</taxon>
        <taxon>Metazoa</taxon>
        <taxon>Ecdysozoa</taxon>
        <taxon>Nematoda</taxon>
        <taxon>Chromadorea</taxon>
        <taxon>Rhabditida</taxon>
        <taxon>Rhabditina</taxon>
        <taxon>Rhabditomorpha</taxon>
        <taxon>Rhabditoidea</taxon>
        <taxon>Rhabditidae</taxon>
        <taxon>Diploscapter</taxon>
    </lineage>
</organism>
<keyword evidence="5 6" id="KW-0833">Ubl conjugation pathway</keyword>
<keyword evidence="11" id="KW-1185">Reference proteome</keyword>
<proteinExistence type="predicted"/>
<evidence type="ECO:0000256" key="1">
    <source>
        <dbReference type="ARBA" id="ARBA00000885"/>
    </source>
</evidence>
<dbReference type="InterPro" id="IPR035983">
    <property type="entry name" value="Hect_E3_ubiquitin_ligase"/>
</dbReference>
<dbReference type="SMART" id="SM00119">
    <property type="entry name" value="HECTc"/>
    <property type="match status" value="1"/>
</dbReference>
<dbReference type="PROSITE" id="PS50237">
    <property type="entry name" value="HECT"/>
    <property type="match status" value="1"/>
</dbReference>
<accession>A0A2A2L824</accession>
<dbReference type="InterPro" id="IPR036020">
    <property type="entry name" value="WW_dom_sf"/>
</dbReference>
<dbReference type="PANTHER" id="PTHR11254:SF429">
    <property type="entry name" value="E3 UBIQUITIN-PROTEIN LIGASE SU(DX)"/>
    <property type="match status" value="1"/>
</dbReference>
<feature type="compositionally biased region" description="Polar residues" evidence="7">
    <location>
        <begin position="85"/>
        <end position="100"/>
    </location>
</feature>
<dbReference type="GO" id="GO:0061630">
    <property type="term" value="F:ubiquitin protein ligase activity"/>
    <property type="evidence" value="ECO:0007669"/>
    <property type="project" value="UniProtKB-EC"/>
</dbReference>
<name>A0A2A2L824_9BILA</name>
<reference evidence="10 11" key="1">
    <citation type="journal article" date="2017" name="Curr. Biol.">
        <title>Genome architecture and evolution of a unichromosomal asexual nematode.</title>
        <authorList>
            <person name="Fradin H."/>
            <person name="Zegar C."/>
            <person name="Gutwein M."/>
            <person name="Lucas J."/>
            <person name="Kovtun M."/>
            <person name="Corcoran D."/>
            <person name="Baugh L.R."/>
            <person name="Kiontke K."/>
            <person name="Gunsalus K."/>
            <person name="Fitch D.H."/>
            <person name="Piano F."/>
        </authorList>
    </citation>
    <scope>NUCLEOTIDE SEQUENCE [LARGE SCALE GENOMIC DNA]</scope>
    <source>
        <strain evidence="10">PF1309</strain>
    </source>
</reference>
<evidence type="ECO:0000256" key="6">
    <source>
        <dbReference type="PROSITE-ProRule" id="PRU00104"/>
    </source>
</evidence>
<dbReference type="EC" id="2.3.2.26" evidence="3"/>
<dbReference type="PROSITE" id="PS01159">
    <property type="entry name" value="WW_DOMAIN_1"/>
    <property type="match status" value="2"/>
</dbReference>
<feature type="domain" description="WW" evidence="8">
    <location>
        <begin position="420"/>
        <end position="453"/>
    </location>
</feature>
<evidence type="ECO:0000313" key="11">
    <source>
        <dbReference type="Proteomes" id="UP000218231"/>
    </source>
</evidence>
<comment type="catalytic activity">
    <reaction evidence="1">
        <text>S-ubiquitinyl-[E2 ubiquitin-conjugating enzyme]-L-cysteine + [acceptor protein]-L-lysine = [E2 ubiquitin-conjugating enzyme]-L-cysteine + N(6)-ubiquitinyl-[acceptor protein]-L-lysine.</text>
        <dbReference type="EC" id="2.3.2.26"/>
    </reaction>
</comment>
<dbReference type="EMBL" id="LIAE01007047">
    <property type="protein sequence ID" value="PAV82426.1"/>
    <property type="molecule type" value="Genomic_DNA"/>
</dbReference>
<evidence type="ECO:0000259" key="8">
    <source>
        <dbReference type="PROSITE" id="PS50020"/>
    </source>
</evidence>
<dbReference type="STRING" id="2018661.A0A2A2L824"/>
<evidence type="ECO:0000256" key="4">
    <source>
        <dbReference type="ARBA" id="ARBA00022679"/>
    </source>
</evidence>
<evidence type="ECO:0000256" key="2">
    <source>
        <dbReference type="ARBA" id="ARBA00004906"/>
    </source>
</evidence>
<dbReference type="CDD" id="cd00201">
    <property type="entry name" value="WW"/>
    <property type="match status" value="4"/>
</dbReference>
<feature type="region of interest" description="Disordered" evidence="7">
    <location>
        <begin position="22"/>
        <end position="45"/>
    </location>
</feature>
<feature type="compositionally biased region" description="Polar residues" evidence="7">
    <location>
        <begin position="30"/>
        <end position="42"/>
    </location>
</feature>
<dbReference type="PANTHER" id="PTHR11254">
    <property type="entry name" value="HECT DOMAIN UBIQUITIN-PROTEIN LIGASE"/>
    <property type="match status" value="1"/>
</dbReference>
<dbReference type="GO" id="GO:0005737">
    <property type="term" value="C:cytoplasm"/>
    <property type="evidence" value="ECO:0007669"/>
    <property type="project" value="UniProtKB-ARBA"/>
</dbReference>
<feature type="domain" description="WW" evidence="8">
    <location>
        <begin position="386"/>
        <end position="419"/>
    </location>
</feature>
<dbReference type="AlphaFoldDB" id="A0A2A2L824"/>
<dbReference type="UniPathway" id="UPA00143"/>
<dbReference type="FunFam" id="3.90.1750.10:FF:000079">
    <property type="entry name" value="E3 ubiquitin-protein ligase"/>
    <property type="match status" value="1"/>
</dbReference>
<comment type="pathway">
    <text evidence="2">Protein modification; protein ubiquitination.</text>
</comment>
<feature type="region of interest" description="Disordered" evidence="7">
    <location>
        <begin position="207"/>
        <end position="240"/>
    </location>
</feature>
<gene>
    <name evidence="10" type="ORF">WR25_23377</name>
</gene>
<evidence type="ECO:0000256" key="7">
    <source>
        <dbReference type="SAM" id="MobiDB-lite"/>
    </source>
</evidence>
<comment type="caution">
    <text evidence="10">The sequence shown here is derived from an EMBL/GenBank/DDBJ whole genome shotgun (WGS) entry which is preliminary data.</text>
</comment>
<keyword evidence="4" id="KW-0808">Transferase</keyword>
<dbReference type="Gene3D" id="3.30.2160.10">
    <property type="entry name" value="Hect, E3 ligase catalytic domain"/>
    <property type="match status" value="1"/>
</dbReference>
<dbReference type="SUPFAM" id="SSF51045">
    <property type="entry name" value="WW domain"/>
    <property type="match status" value="4"/>
</dbReference>
<protein>
    <recommendedName>
        <fullName evidence="3">HECT-type E3 ubiquitin transferase</fullName>
        <ecNumber evidence="3">2.3.2.26</ecNumber>
    </recommendedName>
</protein>
<dbReference type="Gene3D" id="2.20.70.10">
    <property type="match status" value="3"/>
</dbReference>
<evidence type="ECO:0000313" key="10">
    <source>
        <dbReference type="EMBL" id="PAV82426.1"/>
    </source>
</evidence>
<comment type="caution">
    <text evidence="6">Lacks conserved residue(s) required for the propagation of feature annotation.</text>
</comment>
<dbReference type="SUPFAM" id="SSF56204">
    <property type="entry name" value="Hect, E3 ligase catalytic domain"/>
    <property type="match status" value="1"/>
</dbReference>
<sequence length="919" mass="105439">MGVGGYETDPLRDDIERLRYSNLPGHEVPNTHNSTMAPQQEHAQVVAHSALASGSLPQTKASNTTDKTIQPSGLSFAQVPVPEPMQSSTTGQQPISSKFSQPLPRGGYGIDLNNSQTQLPSDLICDACNISKTNPEDLMNISGYETDPLRGEIERLRYSNLPGHNEVLNTHDSTDYDRDTEMQNVPQQGDVQVVAHGELASMQVCLPNDLSPSISNQNPTTEQQSNSPKYGRPLTPGGPRLITVITDEEIDGLRKLKTKEDRRKRTENPDPEHKKEVRKAGSKAHRERNLEEKTGLNSMKQQLEELIKTKESSRVKGINLYNEMQEKVCTSPAPNLSPDPLPSTGTNPAAVNQISSAGINGNNSRGIVTTAVAPTGQTGSSNATDERLPEGWELCFDQYGRKYYVDHTTKSTTWERPSNQPLPAGWEMKRDNYGRVYYVDHNTCSARWWCPAANILEAHEQWQSGRDQAMQRWGQRFLLQQGNGAAGGVAVKNDDPLGLLPEGWEKRVDTGSGRVYFFNHFNQITRWEDPRTQEVFGQLLPLRWEKRFTVQGVPFFFDHVNKTATYNDPRTGRPVGPIEMTGMERLFERTFRWKIAQFRRRCLSNSTPNFVKITVSRTNVFEDSFQEIMNKNPLDLRRRLYIEFRNEEQDASQIVYEICNPEEERLDYDGVAREWFFLLSHEMLNPMRYLFMCAGNNNNSLQINPALSVNSNHLKCFEFIGRFIAMALFHGKFIHSGFTMPFFKKMLNKRITLKDIEQVDFELYNWMTWIKNNNIDECKDLYFLADYELLGKWKTYELKPGGAGIRVTEATKNEYIDLLVQWRFNRGVEQQTQAFFDGFNSVLPVEWLQNFDERELEMLLCGMQEIDVDDWQRNTVYRNYEPGSEQVIFYFQNVRFYVGKIKEFSSFFLKMFIIWKSGT</sequence>
<dbReference type="Gene3D" id="3.90.1750.10">
    <property type="entry name" value="Hect, E3 ligase catalytic domains"/>
    <property type="match status" value="1"/>
</dbReference>
<dbReference type="SMART" id="SM00456">
    <property type="entry name" value="WW"/>
    <property type="match status" value="4"/>
</dbReference>
<feature type="compositionally biased region" description="Polar residues" evidence="7">
    <location>
        <begin position="210"/>
        <end position="228"/>
    </location>
</feature>
<dbReference type="InterPro" id="IPR001202">
    <property type="entry name" value="WW_dom"/>
</dbReference>
<dbReference type="InterPro" id="IPR050409">
    <property type="entry name" value="E3_ubiq-protein_ligase"/>
</dbReference>
<dbReference type="Pfam" id="PF00397">
    <property type="entry name" value="WW"/>
    <property type="match status" value="3"/>
</dbReference>
<dbReference type="GO" id="GO:0043161">
    <property type="term" value="P:proteasome-mediated ubiquitin-dependent protein catabolic process"/>
    <property type="evidence" value="ECO:0007669"/>
    <property type="project" value="TreeGrafter"/>
</dbReference>
<dbReference type="Proteomes" id="UP000218231">
    <property type="component" value="Unassembled WGS sequence"/>
</dbReference>
<evidence type="ECO:0000256" key="3">
    <source>
        <dbReference type="ARBA" id="ARBA00012485"/>
    </source>
</evidence>
<dbReference type="GO" id="GO:0016567">
    <property type="term" value="P:protein ubiquitination"/>
    <property type="evidence" value="ECO:0007669"/>
    <property type="project" value="UniProtKB-UniPathway"/>
</dbReference>
<dbReference type="InterPro" id="IPR000569">
    <property type="entry name" value="HECT_dom"/>
</dbReference>